<keyword evidence="2" id="KW-0326">Glycosidase</keyword>
<dbReference type="EMBL" id="JBHUEE010000004">
    <property type="protein sequence ID" value="MFD1718055.1"/>
    <property type="molecule type" value="Genomic_DNA"/>
</dbReference>
<dbReference type="InterPro" id="IPR036452">
    <property type="entry name" value="Ribo_hydro-like"/>
</dbReference>
<evidence type="ECO:0000313" key="5">
    <source>
        <dbReference type="Proteomes" id="UP001597277"/>
    </source>
</evidence>
<evidence type="ECO:0000259" key="3">
    <source>
        <dbReference type="Pfam" id="PF01156"/>
    </source>
</evidence>
<dbReference type="InterPro" id="IPR023186">
    <property type="entry name" value="IUNH"/>
</dbReference>
<dbReference type="PANTHER" id="PTHR12304:SF4">
    <property type="entry name" value="URIDINE NUCLEOSIDASE"/>
    <property type="match status" value="1"/>
</dbReference>
<name>A0ABW4L3Y8_9MICO</name>
<protein>
    <submittedName>
        <fullName evidence="4">Nucleoside hydrolase</fullName>
    </submittedName>
</protein>
<gene>
    <name evidence="4" type="ORF">ACFSE6_09425</name>
</gene>
<reference evidence="5" key="1">
    <citation type="journal article" date="2019" name="Int. J. Syst. Evol. Microbiol.">
        <title>The Global Catalogue of Microorganisms (GCM) 10K type strain sequencing project: providing services to taxonomists for standard genome sequencing and annotation.</title>
        <authorList>
            <consortium name="The Broad Institute Genomics Platform"/>
            <consortium name="The Broad Institute Genome Sequencing Center for Infectious Disease"/>
            <person name="Wu L."/>
            <person name="Ma J."/>
        </authorList>
    </citation>
    <scope>NUCLEOTIDE SEQUENCE [LARGE SCALE GENOMIC DNA]</scope>
    <source>
        <strain evidence="5">JCM 17130</strain>
    </source>
</reference>
<accession>A0ABW4L3Y8</accession>
<sequence>MTGQATRRVLINTDAKNEADDQFAIVHALLSETLDVRGLIAAHFGASRSSTSMLDSRREIDLLLGHLGMDVRVENGAEGPIPDEQTAAPSAGAQLIIDEAKKTGEGPLLVAFLGPLTDMASALLMDPSIADDDVTVIWIGGAPYGDVEPEKWPEFNLSNDIAAANVVFRSGIDVWQVPWSTYVRTAVGYAELDEKVAPCGPLGRYLVDQLREWNSTWVPQPIEHRALGDSPAIGLMLNPAAGIFRRVPAPTFSSEGGYLPGGTHTVRVYEHFDTRYLLEDFFAKLRRFAASQESA</sequence>
<dbReference type="Gene3D" id="3.90.245.10">
    <property type="entry name" value="Ribonucleoside hydrolase-like"/>
    <property type="match status" value="1"/>
</dbReference>
<keyword evidence="1 4" id="KW-0378">Hydrolase</keyword>
<proteinExistence type="predicted"/>
<dbReference type="RefSeq" id="WP_388005568.1">
    <property type="nucleotide sequence ID" value="NZ_JBHUEE010000004.1"/>
</dbReference>
<dbReference type="SUPFAM" id="SSF53590">
    <property type="entry name" value="Nucleoside hydrolase"/>
    <property type="match status" value="1"/>
</dbReference>
<organism evidence="4 5">
    <name type="scientific">Georgenia deserti</name>
    <dbReference type="NCBI Taxonomy" id="2093781"/>
    <lineage>
        <taxon>Bacteria</taxon>
        <taxon>Bacillati</taxon>
        <taxon>Actinomycetota</taxon>
        <taxon>Actinomycetes</taxon>
        <taxon>Micrococcales</taxon>
        <taxon>Bogoriellaceae</taxon>
        <taxon>Georgenia</taxon>
    </lineage>
</organism>
<evidence type="ECO:0000256" key="2">
    <source>
        <dbReference type="ARBA" id="ARBA00023295"/>
    </source>
</evidence>
<dbReference type="Pfam" id="PF01156">
    <property type="entry name" value="IU_nuc_hydro"/>
    <property type="match status" value="1"/>
</dbReference>
<keyword evidence="5" id="KW-1185">Reference proteome</keyword>
<dbReference type="InterPro" id="IPR001910">
    <property type="entry name" value="Inosine/uridine_hydrolase_dom"/>
</dbReference>
<evidence type="ECO:0000313" key="4">
    <source>
        <dbReference type="EMBL" id="MFD1718055.1"/>
    </source>
</evidence>
<feature type="domain" description="Inosine/uridine-preferring nucleoside hydrolase" evidence="3">
    <location>
        <begin position="9"/>
        <end position="240"/>
    </location>
</feature>
<dbReference type="GO" id="GO:0016787">
    <property type="term" value="F:hydrolase activity"/>
    <property type="evidence" value="ECO:0007669"/>
    <property type="project" value="UniProtKB-KW"/>
</dbReference>
<comment type="caution">
    <text evidence="4">The sequence shown here is derived from an EMBL/GenBank/DDBJ whole genome shotgun (WGS) entry which is preliminary data.</text>
</comment>
<evidence type="ECO:0000256" key="1">
    <source>
        <dbReference type="ARBA" id="ARBA00022801"/>
    </source>
</evidence>
<dbReference type="Proteomes" id="UP001597277">
    <property type="component" value="Unassembled WGS sequence"/>
</dbReference>
<dbReference type="PANTHER" id="PTHR12304">
    <property type="entry name" value="INOSINE-URIDINE PREFERRING NUCLEOSIDE HYDROLASE"/>
    <property type="match status" value="1"/>
</dbReference>